<proteinExistence type="predicted"/>
<dbReference type="Proteomes" id="UP000700596">
    <property type="component" value="Unassembled WGS sequence"/>
</dbReference>
<comment type="caution">
    <text evidence="2">The sequence shown here is derived from an EMBL/GenBank/DDBJ whole genome shotgun (WGS) entry which is preliminary data.</text>
</comment>
<feature type="region of interest" description="Disordered" evidence="1">
    <location>
        <begin position="194"/>
        <end position="223"/>
    </location>
</feature>
<feature type="compositionally biased region" description="Polar residues" evidence="1">
    <location>
        <begin position="212"/>
        <end position="223"/>
    </location>
</feature>
<sequence>MGWCMTPASRAKGETSASKRLVLFTQHTSALPLFTPSCVLFASAFAFAFPFPYPCSFMIPIKPLPPPPDPLLLPLPLPQPLLLTLTTPTFNPIPIPSPSPPSSPVSAVLRRPSWPIGGARRETTPTTDIAAAKGHPPKRQSPRNPDARSLACQPVCSRAYRMMDPSIVYATPWIVAECPLRASSQGHVMAFAPPQRASKKRAETSAGAHSFHQASGASSQLAA</sequence>
<dbReference type="AlphaFoldDB" id="A0A9P9IY88"/>
<gene>
    <name evidence="2" type="ORF">B0J11DRAFT_147971</name>
</gene>
<evidence type="ECO:0000313" key="3">
    <source>
        <dbReference type="Proteomes" id="UP000700596"/>
    </source>
</evidence>
<name>A0A9P9IY88_9PLEO</name>
<reference evidence="2" key="1">
    <citation type="journal article" date="2021" name="Nat. Commun.">
        <title>Genetic determinants of endophytism in the Arabidopsis root mycobiome.</title>
        <authorList>
            <person name="Mesny F."/>
            <person name="Miyauchi S."/>
            <person name="Thiergart T."/>
            <person name="Pickel B."/>
            <person name="Atanasova L."/>
            <person name="Karlsson M."/>
            <person name="Huettel B."/>
            <person name="Barry K.W."/>
            <person name="Haridas S."/>
            <person name="Chen C."/>
            <person name="Bauer D."/>
            <person name="Andreopoulos W."/>
            <person name="Pangilinan J."/>
            <person name="LaButti K."/>
            <person name="Riley R."/>
            <person name="Lipzen A."/>
            <person name="Clum A."/>
            <person name="Drula E."/>
            <person name="Henrissat B."/>
            <person name="Kohler A."/>
            <person name="Grigoriev I.V."/>
            <person name="Martin F.M."/>
            <person name="Hacquard S."/>
        </authorList>
    </citation>
    <scope>NUCLEOTIDE SEQUENCE</scope>
    <source>
        <strain evidence="2">MPI-CAGE-CH-0243</strain>
    </source>
</reference>
<feature type="region of interest" description="Disordered" evidence="1">
    <location>
        <begin position="114"/>
        <end position="149"/>
    </location>
</feature>
<keyword evidence="3" id="KW-1185">Reference proteome</keyword>
<evidence type="ECO:0000256" key="1">
    <source>
        <dbReference type="SAM" id="MobiDB-lite"/>
    </source>
</evidence>
<protein>
    <submittedName>
        <fullName evidence="2">Uncharacterized protein</fullName>
    </submittedName>
</protein>
<evidence type="ECO:0000313" key="2">
    <source>
        <dbReference type="EMBL" id="KAH7134899.1"/>
    </source>
</evidence>
<organism evidence="2 3">
    <name type="scientific">Dendryphion nanum</name>
    <dbReference type="NCBI Taxonomy" id="256645"/>
    <lineage>
        <taxon>Eukaryota</taxon>
        <taxon>Fungi</taxon>
        <taxon>Dikarya</taxon>
        <taxon>Ascomycota</taxon>
        <taxon>Pezizomycotina</taxon>
        <taxon>Dothideomycetes</taxon>
        <taxon>Pleosporomycetidae</taxon>
        <taxon>Pleosporales</taxon>
        <taxon>Torulaceae</taxon>
        <taxon>Dendryphion</taxon>
    </lineage>
</organism>
<dbReference type="EMBL" id="JAGMWT010000002">
    <property type="protein sequence ID" value="KAH7134899.1"/>
    <property type="molecule type" value="Genomic_DNA"/>
</dbReference>
<accession>A0A9P9IY88</accession>